<evidence type="ECO:0000256" key="2">
    <source>
        <dbReference type="ARBA" id="ARBA00005679"/>
    </source>
</evidence>
<keyword evidence="8" id="KW-1185">Reference proteome</keyword>
<dbReference type="OrthoDB" id="958254at2759"/>
<feature type="signal peptide" evidence="6">
    <location>
        <begin position="1"/>
        <end position="20"/>
    </location>
</feature>
<keyword evidence="4 6" id="KW-0732">Signal</keyword>
<dbReference type="InterPro" id="IPR004911">
    <property type="entry name" value="Interferon-induced_GILT"/>
</dbReference>
<evidence type="ECO:0000313" key="8">
    <source>
        <dbReference type="Proteomes" id="UP000827284"/>
    </source>
</evidence>
<dbReference type="AlphaFoldDB" id="A0A9P3LZA3"/>
<evidence type="ECO:0000256" key="1">
    <source>
        <dbReference type="ARBA" id="ARBA00004613"/>
    </source>
</evidence>
<evidence type="ECO:0000256" key="5">
    <source>
        <dbReference type="ARBA" id="ARBA00023180"/>
    </source>
</evidence>
<evidence type="ECO:0000256" key="3">
    <source>
        <dbReference type="ARBA" id="ARBA00022525"/>
    </source>
</evidence>
<dbReference type="Pfam" id="PF03227">
    <property type="entry name" value="GILT"/>
    <property type="match status" value="1"/>
</dbReference>
<protein>
    <submittedName>
        <fullName evidence="7">Uncharacterized protein</fullName>
    </submittedName>
</protein>
<keyword evidence="5" id="KW-0325">Glycoprotein</keyword>
<dbReference type="EMBL" id="BQFW01000012">
    <property type="protein sequence ID" value="GJJ76286.1"/>
    <property type="molecule type" value="Genomic_DNA"/>
</dbReference>
<evidence type="ECO:0000313" key="7">
    <source>
        <dbReference type="EMBL" id="GJJ76286.1"/>
    </source>
</evidence>
<comment type="similarity">
    <text evidence="2">Belongs to the GILT family.</text>
</comment>
<accession>A0A9P3LZA3</accession>
<name>A0A9P3LZA3_9FUNG</name>
<sequence length="314" mass="34870">MKSALTSLLVAAVLSSAAHANTPFAATKAPVDVTLFVMSRCPDAIRCESTFSEVFKSKSLPEINPTLSFIGALDEYTSTHWSTMPSVQSSSLTLTTTTTVTSTVTCKHGPLECAGNIQQLCFRNLFLNDWRVWYAFVIGSNSWEPRRIGEEAYALQVAERILKNLEPWSDNAPQDPDPTINGIWGTKAEDWTSFPYDATRSVEYILQDSFADEKMTPQSSLTDPDPGSPTLREFQTCFQGPQGFEFLVQSVQNTIDHGVTTSCTVFIDNKKRCVVDGGVWRECPGGHSIPDFVRSITEAANSFRFYLTSRIFRL</sequence>
<reference evidence="7" key="1">
    <citation type="submission" date="2021-11" db="EMBL/GenBank/DDBJ databases">
        <authorList>
            <person name="Herlambang A."/>
            <person name="Guo Y."/>
            <person name="Takashima Y."/>
            <person name="Nishizawa T."/>
        </authorList>
    </citation>
    <scope>NUCLEOTIDE SEQUENCE</scope>
    <source>
        <strain evidence="7">E1425</strain>
    </source>
</reference>
<dbReference type="PANTHER" id="PTHR13234:SF8">
    <property type="entry name" value="GAMMA-INTERFERON-INDUCIBLE LYSOSOMAL THIOL REDUCTASE"/>
    <property type="match status" value="1"/>
</dbReference>
<dbReference type="GO" id="GO:0005576">
    <property type="term" value="C:extracellular region"/>
    <property type="evidence" value="ECO:0007669"/>
    <property type="project" value="UniProtKB-SubCell"/>
</dbReference>
<comment type="subcellular location">
    <subcellularLocation>
        <location evidence="1">Secreted</location>
    </subcellularLocation>
</comment>
<organism evidence="7 8">
    <name type="scientific">Entomortierella parvispora</name>
    <dbReference type="NCBI Taxonomy" id="205924"/>
    <lineage>
        <taxon>Eukaryota</taxon>
        <taxon>Fungi</taxon>
        <taxon>Fungi incertae sedis</taxon>
        <taxon>Mucoromycota</taxon>
        <taxon>Mortierellomycotina</taxon>
        <taxon>Mortierellomycetes</taxon>
        <taxon>Mortierellales</taxon>
        <taxon>Mortierellaceae</taxon>
        <taxon>Entomortierella</taxon>
    </lineage>
</organism>
<feature type="chain" id="PRO_5040399035" evidence="6">
    <location>
        <begin position="21"/>
        <end position="314"/>
    </location>
</feature>
<dbReference type="GO" id="GO:0016671">
    <property type="term" value="F:oxidoreductase activity, acting on a sulfur group of donors, disulfide as acceptor"/>
    <property type="evidence" value="ECO:0007669"/>
    <property type="project" value="InterPro"/>
</dbReference>
<reference evidence="7" key="2">
    <citation type="journal article" date="2022" name="Microbiol. Resour. Announc.">
        <title>Whole-Genome Sequence of Entomortierella parvispora E1425, a Mucoromycotan Fungus Associated with Burkholderiaceae-Related Endosymbiotic Bacteria.</title>
        <authorList>
            <person name="Herlambang A."/>
            <person name="Guo Y."/>
            <person name="Takashima Y."/>
            <person name="Narisawa K."/>
            <person name="Ohta H."/>
            <person name="Nishizawa T."/>
        </authorList>
    </citation>
    <scope>NUCLEOTIDE SEQUENCE</scope>
    <source>
        <strain evidence="7">E1425</strain>
    </source>
</reference>
<gene>
    <name evidence="7" type="ORF">EMPS_08645</name>
</gene>
<evidence type="ECO:0000256" key="6">
    <source>
        <dbReference type="SAM" id="SignalP"/>
    </source>
</evidence>
<comment type="caution">
    <text evidence="7">The sequence shown here is derived from an EMBL/GenBank/DDBJ whole genome shotgun (WGS) entry which is preliminary data.</text>
</comment>
<keyword evidence="3" id="KW-0964">Secreted</keyword>
<proteinExistence type="inferred from homology"/>
<dbReference type="Proteomes" id="UP000827284">
    <property type="component" value="Unassembled WGS sequence"/>
</dbReference>
<dbReference type="PANTHER" id="PTHR13234">
    <property type="entry name" value="GAMMA-INTERFERON INDUCIBLE LYSOSOMAL THIOL REDUCTASE GILT"/>
    <property type="match status" value="1"/>
</dbReference>
<evidence type="ECO:0000256" key="4">
    <source>
        <dbReference type="ARBA" id="ARBA00022729"/>
    </source>
</evidence>